<dbReference type="CDD" id="cd04301">
    <property type="entry name" value="NAT_SF"/>
    <property type="match status" value="1"/>
</dbReference>
<dbReference type="EMBL" id="AP019376">
    <property type="protein sequence ID" value="BBH85296.1"/>
    <property type="molecule type" value="Genomic_DNA"/>
</dbReference>
<dbReference type="PANTHER" id="PTHR43877">
    <property type="entry name" value="AMINOALKYLPHOSPHONATE N-ACETYLTRANSFERASE-RELATED-RELATED"/>
    <property type="match status" value="1"/>
</dbReference>
<dbReference type="AlphaFoldDB" id="A0A455SC06"/>
<dbReference type="SUPFAM" id="SSF55729">
    <property type="entry name" value="Acyl-CoA N-acyltransferases (Nat)"/>
    <property type="match status" value="1"/>
</dbReference>
<dbReference type="Gene3D" id="3.40.630.30">
    <property type="match status" value="1"/>
</dbReference>
<reference evidence="4" key="1">
    <citation type="submission" date="2018-12" db="EMBL/GenBank/DDBJ databases">
        <title>Novel natural products biosynthetic potential of the class Ktedonobacteria.</title>
        <authorList>
            <person name="Zheng Y."/>
            <person name="Saitou A."/>
            <person name="Wang C.M."/>
            <person name="Toyoda A."/>
            <person name="Minakuchi Y."/>
            <person name="Sekiguchi Y."/>
            <person name="Ueda K."/>
            <person name="Takano H."/>
            <person name="Sakai Y."/>
            <person name="Yokota A."/>
            <person name="Yabe S."/>
        </authorList>
    </citation>
    <scope>NUCLEOTIDE SEQUENCE</scope>
    <source>
        <strain evidence="4">COM3</strain>
    </source>
</reference>
<evidence type="ECO:0000256" key="2">
    <source>
        <dbReference type="ARBA" id="ARBA00023315"/>
    </source>
</evidence>
<evidence type="ECO:0000256" key="1">
    <source>
        <dbReference type="ARBA" id="ARBA00022679"/>
    </source>
</evidence>
<sequence length="149" mass="17040">MMSNDNRAVTIRLACQGDAEQLAHLCEQLGYPVTEEHLSRRLTPLLLQSDHALFVAERPDGHLLGWVHVYRCFLIHTDPEAQIGGLVVDAVVRRSGAGRRLLQAAEQWAREQGCWSIYLRSHVTRTDAHQFYHMMGYETVTSSVFRKRL</sequence>
<dbReference type="InterPro" id="IPR016181">
    <property type="entry name" value="Acyl_CoA_acyltransferase"/>
</dbReference>
<dbReference type="InterPro" id="IPR000182">
    <property type="entry name" value="GNAT_dom"/>
</dbReference>
<keyword evidence="2" id="KW-0012">Acyltransferase</keyword>
<gene>
    <name evidence="4" type="ORF">KTC_00470</name>
</gene>
<keyword evidence="1" id="KW-0808">Transferase</keyword>
<evidence type="ECO:0000259" key="3">
    <source>
        <dbReference type="PROSITE" id="PS51186"/>
    </source>
</evidence>
<name>A0A455SC06_9CHLR</name>
<evidence type="ECO:0000313" key="4">
    <source>
        <dbReference type="EMBL" id="BBH85296.1"/>
    </source>
</evidence>
<dbReference type="GO" id="GO:0016747">
    <property type="term" value="F:acyltransferase activity, transferring groups other than amino-acyl groups"/>
    <property type="evidence" value="ECO:0007669"/>
    <property type="project" value="InterPro"/>
</dbReference>
<organism evidence="4">
    <name type="scientific">Thermosporothrix sp. COM3</name>
    <dbReference type="NCBI Taxonomy" id="2490863"/>
    <lineage>
        <taxon>Bacteria</taxon>
        <taxon>Bacillati</taxon>
        <taxon>Chloroflexota</taxon>
        <taxon>Ktedonobacteria</taxon>
        <taxon>Ktedonobacterales</taxon>
        <taxon>Thermosporotrichaceae</taxon>
        <taxon>Thermosporothrix</taxon>
    </lineage>
</organism>
<feature type="domain" description="N-acetyltransferase" evidence="3">
    <location>
        <begin position="9"/>
        <end position="149"/>
    </location>
</feature>
<protein>
    <recommendedName>
        <fullName evidence="3">N-acetyltransferase domain-containing protein</fullName>
    </recommendedName>
</protein>
<proteinExistence type="predicted"/>
<accession>A0A455SC06</accession>
<dbReference type="InterPro" id="IPR050832">
    <property type="entry name" value="Bact_Acetyltransf"/>
</dbReference>
<dbReference type="PROSITE" id="PS51186">
    <property type="entry name" value="GNAT"/>
    <property type="match status" value="1"/>
</dbReference>
<dbReference type="Pfam" id="PF00583">
    <property type="entry name" value="Acetyltransf_1"/>
    <property type="match status" value="1"/>
</dbReference>
<dbReference type="PANTHER" id="PTHR43877:SF2">
    <property type="entry name" value="AMINOALKYLPHOSPHONATE N-ACETYLTRANSFERASE-RELATED"/>
    <property type="match status" value="1"/>
</dbReference>